<gene>
    <name evidence="2" type="ORF">HMN09_00486300</name>
</gene>
<name>A0A8H6T9M5_MYCCL</name>
<accession>A0A8H6T9M5</accession>
<evidence type="ECO:0000313" key="2">
    <source>
        <dbReference type="EMBL" id="KAF7313309.1"/>
    </source>
</evidence>
<proteinExistence type="predicted"/>
<feature type="region of interest" description="Disordered" evidence="1">
    <location>
        <begin position="109"/>
        <end position="129"/>
    </location>
</feature>
<evidence type="ECO:0000313" key="3">
    <source>
        <dbReference type="Proteomes" id="UP000613580"/>
    </source>
</evidence>
<dbReference type="AlphaFoldDB" id="A0A8H6T9M5"/>
<dbReference type="OrthoDB" id="10438501at2759"/>
<sequence>MPPGVRVRVDPLRIYRGPAPEKTRLVLNALKTAPGPLTSRQLFDRIVQAETLEQDKQIHSINHLKKLLKDLKSENVIAKRLIPVPLDEMSPVERLRMYRADNPKAWRWSLPQVQARPPEVDTEPKPEQS</sequence>
<dbReference type="Proteomes" id="UP000613580">
    <property type="component" value="Unassembled WGS sequence"/>
</dbReference>
<organism evidence="2 3">
    <name type="scientific">Mycena chlorophos</name>
    <name type="common">Agaric fungus</name>
    <name type="synonym">Agaricus chlorophos</name>
    <dbReference type="NCBI Taxonomy" id="658473"/>
    <lineage>
        <taxon>Eukaryota</taxon>
        <taxon>Fungi</taxon>
        <taxon>Dikarya</taxon>
        <taxon>Basidiomycota</taxon>
        <taxon>Agaricomycotina</taxon>
        <taxon>Agaricomycetes</taxon>
        <taxon>Agaricomycetidae</taxon>
        <taxon>Agaricales</taxon>
        <taxon>Marasmiineae</taxon>
        <taxon>Mycenaceae</taxon>
        <taxon>Mycena</taxon>
    </lineage>
</organism>
<dbReference type="EMBL" id="JACAZE010000006">
    <property type="protein sequence ID" value="KAF7313309.1"/>
    <property type="molecule type" value="Genomic_DNA"/>
</dbReference>
<comment type="caution">
    <text evidence="2">The sequence shown here is derived from an EMBL/GenBank/DDBJ whole genome shotgun (WGS) entry which is preliminary data.</text>
</comment>
<keyword evidence="3" id="KW-1185">Reference proteome</keyword>
<protein>
    <submittedName>
        <fullName evidence="2">Uncharacterized protein</fullName>
    </submittedName>
</protein>
<reference evidence="2" key="1">
    <citation type="submission" date="2020-05" db="EMBL/GenBank/DDBJ databases">
        <title>Mycena genomes resolve the evolution of fungal bioluminescence.</title>
        <authorList>
            <person name="Tsai I.J."/>
        </authorList>
    </citation>
    <scope>NUCLEOTIDE SEQUENCE</scope>
    <source>
        <strain evidence="2">110903Hualien_Pintung</strain>
    </source>
</reference>
<evidence type="ECO:0000256" key="1">
    <source>
        <dbReference type="SAM" id="MobiDB-lite"/>
    </source>
</evidence>
<feature type="compositionally biased region" description="Basic and acidic residues" evidence="1">
    <location>
        <begin position="118"/>
        <end position="129"/>
    </location>
</feature>